<evidence type="ECO:0000259" key="2">
    <source>
        <dbReference type="Pfam" id="PF20237"/>
    </source>
</evidence>
<feature type="domain" description="DUF6594" evidence="2">
    <location>
        <begin position="51"/>
        <end position="299"/>
    </location>
</feature>
<dbReference type="Proteomes" id="UP000800092">
    <property type="component" value="Unassembled WGS sequence"/>
</dbReference>
<dbReference type="PANTHER" id="PTHR34502:SF5">
    <property type="entry name" value="DUF6594 DOMAIN-CONTAINING PROTEIN"/>
    <property type="match status" value="1"/>
</dbReference>
<keyword evidence="1" id="KW-1133">Transmembrane helix</keyword>
<dbReference type="PANTHER" id="PTHR34502">
    <property type="entry name" value="DUF6594 DOMAIN-CONTAINING PROTEIN-RELATED"/>
    <property type="match status" value="1"/>
</dbReference>
<keyword evidence="1" id="KW-0812">Transmembrane</keyword>
<dbReference type="AlphaFoldDB" id="A0A6A6GTG9"/>
<name>A0A6A6GTG9_VIRVR</name>
<feature type="transmembrane region" description="Helical" evidence="1">
    <location>
        <begin position="230"/>
        <end position="256"/>
    </location>
</feature>
<feature type="transmembrane region" description="Helical" evidence="1">
    <location>
        <begin position="287"/>
        <end position="308"/>
    </location>
</feature>
<reference evidence="3" key="1">
    <citation type="journal article" date="2020" name="Stud. Mycol.">
        <title>101 Dothideomycetes genomes: a test case for predicting lifestyles and emergence of pathogens.</title>
        <authorList>
            <person name="Haridas S."/>
            <person name="Albert R."/>
            <person name="Binder M."/>
            <person name="Bloem J."/>
            <person name="Labutti K."/>
            <person name="Salamov A."/>
            <person name="Andreopoulos B."/>
            <person name="Baker S."/>
            <person name="Barry K."/>
            <person name="Bills G."/>
            <person name="Bluhm B."/>
            <person name="Cannon C."/>
            <person name="Castanera R."/>
            <person name="Culley D."/>
            <person name="Daum C."/>
            <person name="Ezra D."/>
            <person name="Gonzalez J."/>
            <person name="Henrissat B."/>
            <person name="Kuo A."/>
            <person name="Liang C."/>
            <person name="Lipzen A."/>
            <person name="Lutzoni F."/>
            <person name="Magnuson J."/>
            <person name="Mondo S."/>
            <person name="Nolan M."/>
            <person name="Ohm R."/>
            <person name="Pangilinan J."/>
            <person name="Park H.-J."/>
            <person name="Ramirez L."/>
            <person name="Alfaro M."/>
            <person name="Sun H."/>
            <person name="Tritt A."/>
            <person name="Yoshinaga Y."/>
            <person name="Zwiers L.-H."/>
            <person name="Turgeon B."/>
            <person name="Goodwin S."/>
            <person name="Spatafora J."/>
            <person name="Crous P."/>
            <person name="Grigoriev I."/>
        </authorList>
    </citation>
    <scope>NUCLEOTIDE SEQUENCE</scope>
    <source>
        <strain evidence="3">Tuck. ex Michener</strain>
    </source>
</reference>
<protein>
    <recommendedName>
        <fullName evidence="2">DUF6594 domain-containing protein</fullName>
    </recommendedName>
</protein>
<evidence type="ECO:0000313" key="3">
    <source>
        <dbReference type="EMBL" id="KAF2228961.1"/>
    </source>
</evidence>
<keyword evidence="4" id="KW-1185">Reference proteome</keyword>
<dbReference type="OrthoDB" id="5341582at2759"/>
<dbReference type="EMBL" id="ML991882">
    <property type="protein sequence ID" value="KAF2228961.1"/>
    <property type="molecule type" value="Genomic_DNA"/>
</dbReference>
<evidence type="ECO:0000313" key="4">
    <source>
        <dbReference type="Proteomes" id="UP000800092"/>
    </source>
</evidence>
<accession>A0A6A6GTG9</accession>
<dbReference type="InterPro" id="IPR046529">
    <property type="entry name" value="DUF6594"/>
</dbReference>
<evidence type="ECO:0000256" key="1">
    <source>
        <dbReference type="SAM" id="Phobius"/>
    </source>
</evidence>
<feature type="transmembrane region" description="Helical" evidence="1">
    <location>
        <begin position="262"/>
        <end position="280"/>
    </location>
</feature>
<keyword evidence="1" id="KW-0472">Membrane</keyword>
<organism evidence="3 4">
    <name type="scientific">Viridothelium virens</name>
    <name type="common">Speckled blister lichen</name>
    <name type="synonym">Trypethelium virens</name>
    <dbReference type="NCBI Taxonomy" id="1048519"/>
    <lineage>
        <taxon>Eukaryota</taxon>
        <taxon>Fungi</taxon>
        <taxon>Dikarya</taxon>
        <taxon>Ascomycota</taxon>
        <taxon>Pezizomycotina</taxon>
        <taxon>Dothideomycetes</taxon>
        <taxon>Dothideomycetes incertae sedis</taxon>
        <taxon>Trypetheliales</taxon>
        <taxon>Trypetheliaceae</taxon>
        <taxon>Viridothelium</taxon>
    </lineage>
</organism>
<dbReference type="Pfam" id="PF20237">
    <property type="entry name" value="DUF6594"/>
    <property type="match status" value="1"/>
</dbReference>
<gene>
    <name evidence="3" type="ORF">EV356DRAFT_496982</name>
</gene>
<sequence>MEDSQIRRRKSGLAYQLRKIIQLLKDRASRANRIHTHEVQESNVEDYRNGYPRYAGLISVDGSLHICRRFGVLRARVLLAKQDGISVLEKQLEHIDNEEHSPLFLGSLRDDRNVQRARVMTEIDMALAEYDALVERNSRILGYESAPTRGIANLQHWLNANWCLSRDETAYLLKGNDLMCLNPIRDSGIDRLVSLGEDLLIWLCKILEMDWQLPISRDPKIHQFSGPLTALVAQTFLLIIVLLLLLIPVIICNVFSTTVPRVITIAISTSTFLAILSGLGKASSTEIFLAGATYSTVLVVFIPGASAVSQN</sequence>
<proteinExistence type="predicted"/>